<dbReference type="GO" id="GO:0003700">
    <property type="term" value="F:DNA-binding transcription factor activity"/>
    <property type="evidence" value="ECO:0007669"/>
    <property type="project" value="TreeGrafter"/>
</dbReference>
<evidence type="ECO:0000256" key="3">
    <source>
        <dbReference type="ARBA" id="ARBA00023163"/>
    </source>
</evidence>
<gene>
    <name evidence="6" type="primary">iclR_3</name>
    <name evidence="6" type="ORF">SAMEA3906487_01745</name>
</gene>
<dbReference type="PATRIC" id="fig|123899.6.peg.1731"/>
<dbReference type="Pfam" id="PF09339">
    <property type="entry name" value="HTH_IclR"/>
    <property type="match status" value="1"/>
</dbReference>
<evidence type="ECO:0000256" key="1">
    <source>
        <dbReference type="ARBA" id="ARBA00023015"/>
    </source>
</evidence>
<evidence type="ECO:0000313" key="7">
    <source>
        <dbReference type="Proteomes" id="UP000076825"/>
    </source>
</evidence>
<dbReference type="Gene3D" id="3.30.450.40">
    <property type="match status" value="1"/>
</dbReference>
<dbReference type="Pfam" id="PF01614">
    <property type="entry name" value="IclR_C"/>
    <property type="match status" value="1"/>
</dbReference>
<dbReference type="InterPro" id="IPR005471">
    <property type="entry name" value="Tscrpt_reg_IclR_N"/>
</dbReference>
<reference evidence="6 7" key="1">
    <citation type="submission" date="2016-04" db="EMBL/GenBank/DDBJ databases">
        <authorList>
            <consortium name="Pathogen Informatics"/>
        </authorList>
    </citation>
    <scope>NUCLEOTIDE SEQUENCE [LARGE SCALE GENOMIC DNA]</scope>
    <source>
        <strain evidence="6 7">H044680328</strain>
    </source>
</reference>
<protein>
    <submittedName>
        <fullName evidence="6">Transcriptional regulator</fullName>
    </submittedName>
</protein>
<dbReference type="SMART" id="SM00346">
    <property type="entry name" value="HTH_ICLR"/>
    <property type="match status" value="1"/>
</dbReference>
<dbReference type="GeneID" id="56590972"/>
<dbReference type="InterPro" id="IPR029016">
    <property type="entry name" value="GAF-like_dom_sf"/>
</dbReference>
<dbReference type="Gene3D" id="1.10.10.10">
    <property type="entry name" value="Winged helix-like DNA-binding domain superfamily/Winged helix DNA-binding domain"/>
    <property type="match status" value="1"/>
</dbReference>
<evidence type="ECO:0000256" key="2">
    <source>
        <dbReference type="ARBA" id="ARBA00023125"/>
    </source>
</evidence>
<dbReference type="GO" id="GO:0045892">
    <property type="term" value="P:negative regulation of DNA-templated transcription"/>
    <property type="evidence" value="ECO:0007669"/>
    <property type="project" value="TreeGrafter"/>
</dbReference>
<keyword evidence="3" id="KW-0804">Transcription</keyword>
<keyword evidence="2" id="KW-0238">DNA-binding</keyword>
<name>A0A157PBD2_9BORD</name>
<dbReference type="EMBL" id="LT546645">
    <property type="protein sequence ID" value="SAI69333.1"/>
    <property type="molecule type" value="Genomic_DNA"/>
</dbReference>
<dbReference type="RefSeq" id="WP_063491800.1">
    <property type="nucleotide sequence ID" value="NZ_CP016340.1"/>
</dbReference>
<dbReference type="InterPro" id="IPR036388">
    <property type="entry name" value="WH-like_DNA-bd_sf"/>
</dbReference>
<dbReference type="GO" id="GO:0003677">
    <property type="term" value="F:DNA binding"/>
    <property type="evidence" value="ECO:0007669"/>
    <property type="project" value="UniProtKB-KW"/>
</dbReference>
<proteinExistence type="predicted"/>
<dbReference type="SUPFAM" id="SSF46785">
    <property type="entry name" value="Winged helix' DNA-binding domain"/>
    <property type="match status" value="1"/>
</dbReference>
<feature type="domain" description="IclR-ED" evidence="5">
    <location>
        <begin position="72"/>
        <end position="256"/>
    </location>
</feature>
<dbReference type="STRING" id="123899.SAMEA3906487_01745"/>
<keyword evidence="7" id="KW-1185">Reference proteome</keyword>
<dbReference type="OrthoDB" id="8689343at2"/>
<organism evidence="6 7">
    <name type="scientific">Bordetella trematum</name>
    <dbReference type="NCBI Taxonomy" id="123899"/>
    <lineage>
        <taxon>Bacteria</taxon>
        <taxon>Pseudomonadati</taxon>
        <taxon>Pseudomonadota</taxon>
        <taxon>Betaproteobacteria</taxon>
        <taxon>Burkholderiales</taxon>
        <taxon>Alcaligenaceae</taxon>
        <taxon>Bordetella</taxon>
    </lineage>
</organism>
<evidence type="ECO:0000259" key="5">
    <source>
        <dbReference type="PROSITE" id="PS51078"/>
    </source>
</evidence>
<dbReference type="SUPFAM" id="SSF55781">
    <property type="entry name" value="GAF domain-like"/>
    <property type="match status" value="1"/>
</dbReference>
<dbReference type="PROSITE" id="PS51078">
    <property type="entry name" value="ICLR_ED"/>
    <property type="match status" value="1"/>
</dbReference>
<dbReference type="AlphaFoldDB" id="A0A157PBD2"/>
<dbReference type="InterPro" id="IPR014757">
    <property type="entry name" value="Tscrpt_reg_IclR_C"/>
</dbReference>
<sequence>MATTETRFNQSLAKGFGILEAFSQHPGPLSLNELVERSGLDRSSTQRMLHTLVALGYLERGPNGRGYVLGKKILDRTFDFLRGHPLLERATPILEQLQRECGERVDLSLFDDLTIVYALRRQTKRQTFFATLVGRRMPTFSSSGGRAMMAHLSDAEVDDILARSHLKAYTPKTITDPDVIRERVRMAREQSYALSIEENLVGEVVLASAVVDHAGRPQAAIHIAGLLAEWTPETFAQRFSSLAISAARALSSVSNRG</sequence>
<keyword evidence="1" id="KW-0805">Transcription regulation</keyword>
<dbReference type="InterPro" id="IPR036390">
    <property type="entry name" value="WH_DNA-bd_sf"/>
</dbReference>
<dbReference type="PROSITE" id="PS51077">
    <property type="entry name" value="HTH_ICLR"/>
    <property type="match status" value="1"/>
</dbReference>
<dbReference type="PANTHER" id="PTHR30136:SF24">
    <property type="entry name" value="HTH-TYPE TRANSCRIPTIONAL REPRESSOR ALLR"/>
    <property type="match status" value="1"/>
</dbReference>
<dbReference type="InterPro" id="IPR050707">
    <property type="entry name" value="HTH_MetabolicPath_Reg"/>
</dbReference>
<evidence type="ECO:0000259" key="4">
    <source>
        <dbReference type="PROSITE" id="PS51077"/>
    </source>
</evidence>
<evidence type="ECO:0000313" key="6">
    <source>
        <dbReference type="EMBL" id="SAI69333.1"/>
    </source>
</evidence>
<feature type="domain" description="HTH iclR-type" evidence="4">
    <location>
        <begin position="9"/>
        <end position="71"/>
    </location>
</feature>
<dbReference type="Proteomes" id="UP000076825">
    <property type="component" value="Chromosome 1"/>
</dbReference>
<dbReference type="KEGG" id="btrm:SAMEA390648701745"/>
<accession>A0A157PBD2</accession>
<dbReference type="PANTHER" id="PTHR30136">
    <property type="entry name" value="HELIX-TURN-HELIX TRANSCRIPTIONAL REGULATOR, ICLR FAMILY"/>
    <property type="match status" value="1"/>
</dbReference>